<dbReference type="SUPFAM" id="SSF56235">
    <property type="entry name" value="N-terminal nucleophile aminohydrolases (Ntn hydrolases)"/>
    <property type="match status" value="1"/>
</dbReference>
<dbReference type="RefSeq" id="WP_090843391.1">
    <property type="nucleotide sequence ID" value="NZ_FNIL01000009.1"/>
</dbReference>
<dbReference type="PANTHER" id="PTHR34218">
    <property type="entry name" value="PEPTIDASE S45 PENICILLIN AMIDASE"/>
    <property type="match status" value="1"/>
</dbReference>
<evidence type="ECO:0000256" key="3">
    <source>
        <dbReference type="ARBA" id="ARBA00023145"/>
    </source>
</evidence>
<dbReference type="Pfam" id="PF01804">
    <property type="entry name" value="Penicil_amidase"/>
    <property type="match status" value="1"/>
</dbReference>
<name>A0A1H0HSE1_9BACI</name>
<gene>
    <name evidence="7" type="ORF">SAMN04488053_10920</name>
</gene>
<evidence type="ECO:0000256" key="6">
    <source>
        <dbReference type="SAM" id="Phobius"/>
    </source>
</evidence>
<dbReference type="Proteomes" id="UP000198778">
    <property type="component" value="Unassembled WGS sequence"/>
</dbReference>
<dbReference type="EMBL" id="FNIL01000009">
    <property type="protein sequence ID" value="SDO22053.1"/>
    <property type="molecule type" value="Genomic_DNA"/>
</dbReference>
<feature type="transmembrane region" description="Helical" evidence="6">
    <location>
        <begin position="22"/>
        <end position="45"/>
    </location>
</feature>
<feature type="active site" description="Nucleophile" evidence="4">
    <location>
        <position position="283"/>
    </location>
</feature>
<dbReference type="InterPro" id="IPR002692">
    <property type="entry name" value="S45"/>
</dbReference>
<evidence type="ECO:0000256" key="4">
    <source>
        <dbReference type="PIRSR" id="PIRSR001227-1"/>
    </source>
</evidence>
<evidence type="ECO:0000256" key="1">
    <source>
        <dbReference type="ARBA" id="ARBA00006586"/>
    </source>
</evidence>
<accession>A0A1H0HSE1</accession>
<dbReference type="GO" id="GO:0017000">
    <property type="term" value="P:antibiotic biosynthetic process"/>
    <property type="evidence" value="ECO:0007669"/>
    <property type="project" value="InterPro"/>
</dbReference>
<protein>
    <submittedName>
        <fullName evidence="7">Penicillin amidase</fullName>
    </submittedName>
</protein>
<keyword evidence="5" id="KW-0106">Calcium</keyword>
<evidence type="ECO:0000313" key="8">
    <source>
        <dbReference type="Proteomes" id="UP000198778"/>
    </source>
</evidence>
<dbReference type="InterPro" id="IPR043147">
    <property type="entry name" value="Penicillin_amidase_A-knob"/>
</dbReference>
<sequence length="840" mass="95191">MRNVSTYNREYKSFFQRRWVKALLWIGAVIAVLIILGLFAANWFVGKSHPELDGAVLEAPVSSEVEVVRDDRGVAKIISSDIEDLFFAQGYVMAQDRLFQMDMTRRLAGGKLSEVVGEAALESDKYFRTYGMHRATEALTEEFDQETREIVEAFAAGVTAYIDTAFAEGEQPLEFRILGYEPEPWTIEDTAIAVKYMGYTLTGNFEDELKNYELLRMLGPEAAQLFPDYHRHENFPVIGQEAAPHNDESTEIEFFEENGFAQALYLEEVEELLNFVPDTWNGSNNWAVSGEYTESGMPMLGDDPHLGLAVPSVWYQTHLELEDDFHSIGVTVPGIPGVVLGHNGKVSWGVTSMSADYEDVFLEQVNPEAPNEFLFDGEWEEAELIDEEIYIEGEEEPYIHRVEITRNGPVMNKIMEEGPYQAFSLRWSGLEAGEELNGILRLNRAENAEEFAAGLEGFVTPGLSWVFADTEGNIGYRGQALLPVRNESDGRLPVPGWEPEYQWDGFVPAEDLPAVMNPDSGYIMTANHSPIDETYEYEIGRSYFPYRGLRLEEMIAEKITAEKPFTLDTMKEMQLDVTNTQARMLVPLMTEAVARWDSDTEEASSMDGEELDELSALEQEALDLLQEWDYTENADSAEALIWQIWYETLPEAMFERYLHVEVTNHLSRHFALEEAADHPEGILFGFLDERWHVSFAQAARETFYEAVTRAEEMQGGDTDSWAWGDWHAVKIEHPLGAVWPLNHLLNVEGEGIGGSGFTPGAASYDIETGAANHGAGWRFIADLASPDTHYDVNIPGQSGQWRSPYYDDQLEDWTAGEYEQMIYDKEEQEDMDRVRFIPSE</sequence>
<dbReference type="Gene3D" id="1.10.439.10">
    <property type="entry name" value="Penicillin Amidohydrolase, domain 1"/>
    <property type="match status" value="1"/>
</dbReference>
<reference evidence="8" key="1">
    <citation type="submission" date="2016-10" db="EMBL/GenBank/DDBJ databases">
        <authorList>
            <person name="Varghese N."/>
            <person name="Submissions S."/>
        </authorList>
    </citation>
    <scope>NUCLEOTIDE SEQUENCE [LARGE SCALE GENOMIC DNA]</scope>
    <source>
        <strain evidence="8">CGMCC 1.10369</strain>
    </source>
</reference>
<keyword evidence="6" id="KW-0472">Membrane</keyword>
<dbReference type="InterPro" id="IPR043146">
    <property type="entry name" value="Penicillin_amidase_N_B-knob"/>
</dbReference>
<keyword evidence="3" id="KW-0865">Zymogen</keyword>
<keyword evidence="6" id="KW-1133">Transmembrane helix</keyword>
<feature type="binding site" evidence="5">
    <location>
        <position position="208"/>
    </location>
    <ligand>
        <name>Ca(2+)</name>
        <dbReference type="ChEBI" id="CHEBI:29108"/>
    </ligand>
</feature>
<dbReference type="InterPro" id="IPR029055">
    <property type="entry name" value="Ntn_hydrolases_N"/>
</dbReference>
<evidence type="ECO:0000256" key="5">
    <source>
        <dbReference type="PIRSR" id="PIRSR001227-2"/>
    </source>
</evidence>
<dbReference type="AlphaFoldDB" id="A0A1H0HSE1"/>
<dbReference type="Gene3D" id="3.60.20.10">
    <property type="entry name" value="Glutamine Phosphoribosylpyrophosphate, subunit 1, domain 1"/>
    <property type="match status" value="1"/>
</dbReference>
<dbReference type="PANTHER" id="PTHR34218:SF4">
    <property type="entry name" value="ACYL-HOMOSERINE LACTONE ACYLASE QUIP"/>
    <property type="match status" value="1"/>
</dbReference>
<dbReference type="Gene3D" id="1.10.1400.10">
    <property type="match status" value="1"/>
</dbReference>
<keyword evidence="8" id="KW-1185">Reference proteome</keyword>
<evidence type="ECO:0000313" key="7">
    <source>
        <dbReference type="EMBL" id="SDO22053.1"/>
    </source>
</evidence>
<dbReference type="PIRSF" id="PIRSF001227">
    <property type="entry name" value="Pen_acylase"/>
    <property type="match status" value="1"/>
</dbReference>
<dbReference type="InterPro" id="IPR014395">
    <property type="entry name" value="Pen/GL7ACA/AHL_acylase"/>
</dbReference>
<keyword evidence="2" id="KW-0378">Hydrolase</keyword>
<comment type="cofactor">
    <cofactor evidence="5">
        <name>Ca(2+)</name>
        <dbReference type="ChEBI" id="CHEBI:29108"/>
    </cofactor>
    <text evidence="5">Binds 1 Ca(2+) ion per dimer.</text>
</comment>
<proteinExistence type="inferred from homology"/>
<dbReference type="Gene3D" id="2.30.120.10">
    <property type="match status" value="1"/>
</dbReference>
<feature type="binding site" evidence="5">
    <location>
        <position position="359"/>
    </location>
    <ligand>
        <name>Ca(2+)</name>
        <dbReference type="ChEBI" id="CHEBI:29108"/>
    </ligand>
</feature>
<evidence type="ECO:0000256" key="2">
    <source>
        <dbReference type="ARBA" id="ARBA00022801"/>
    </source>
</evidence>
<comment type="similarity">
    <text evidence="1">Belongs to the peptidase S45 family.</text>
</comment>
<dbReference type="OrthoDB" id="9759796at2"/>
<dbReference type="InterPro" id="IPR023343">
    <property type="entry name" value="Penicillin_amidase_dom1"/>
</dbReference>
<keyword evidence="6" id="KW-0812">Transmembrane</keyword>
<keyword evidence="5" id="KW-0479">Metal-binding</keyword>
<dbReference type="GO" id="GO:0016811">
    <property type="term" value="F:hydrolase activity, acting on carbon-nitrogen (but not peptide) bonds, in linear amides"/>
    <property type="evidence" value="ECO:0007669"/>
    <property type="project" value="InterPro"/>
</dbReference>
<dbReference type="CDD" id="cd03747">
    <property type="entry name" value="Ntn_PGA_like"/>
    <property type="match status" value="1"/>
</dbReference>
<dbReference type="GO" id="GO:0046872">
    <property type="term" value="F:metal ion binding"/>
    <property type="evidence" value="ECO:0007669"/>
    <property type="project" value="UniProtKB-KW"/>
</dbReference>
<feature type="binding site" evidence="5">
    <location>
        <position position="356"/>
    </location>
    <ligand>
        <name>Ca(2+)</name>
        <dbReference type="ChEBI" id="CHEBI:29108"/>
    </ligand>
</feature>
<organism evidence="7 8">
    <name type="scientific">Alkalicoccus daliensis</name>
    <dbReference type="NCBI Taxonomy" id="745820"/>
    <lineage>
        <taxon>Bacteria</taxon>
        <taxon>Bacillati</taxon>
        <taxon>Bacillota</taxon>
        <taxon>Bacilli</taxon>
        <taxon>Bacillales</taxon>
        <taxon>Bacillaceae</taxon>
        <taxon>Alkalicoccus</taxon>
    </lineage>
</organism>